<keyword evidence="1" id="KW-0472">Membrane</keyword>
<protein>
    <submittedName>
        <fullName evidence="2">Uncharacterized protein</fullName>
    </submittedName>
</protein>
<reference evidence="2" key="1">
    <citation type="submission" date="2018-02" db="EMBL/GenBank/DDBJ databases">
        <title>Rhizophora mucronata_Transcriptome.</title>
        <authorList>
            <person name="Meera S.P."/>
            <person name="Sreeshan A."/>
            <person name="Augustine A."/>
        </authorList>
    </citation>
    <scope>NUCLEOTIDE SEQUENCE</scope>
    <source>
        <tissue evidence="2">Leaf</tissue>
    </source>
</reference>
<feature type="transmembrane region" description="Helical" evidence="1">
    <location>
        <begin position="20"/>
        <end position="46"/>
    </location>
</feature>
<dbReference type="AlphaFoldDB" id="A0A2P2JFI4"/>
<proteinExistence type="predicted"/>
<accession>A0A2P2JFI4</accession>
<sequence length="55" mass="5906">MSLLQSTESLTRNAALTFSVWTLSCTAISSEVLPCLTACLVVHILYCARGSMPSK</sequence>
<name>A0A2P2JFI4_RHIMU</name>
<organism evidence="2">
    <name type="scientific">Rhizophora mucronata</name>
    <name type="common">Asiatic mangrove</name>
    <dbReference type="NCBI Taxonomy" id="61149"/>
    <lineage>
        <taxon>Eukaryota</taxon>
        <taxon>Viridiplantae</taxon>
        <taxon>Streptophyta</taxon>
        <taxon>Embryophyta</taxon>
        <taxon>Tracheophyta</taxon>
        <taxon>Spermatophyta</taxon>
        <taxon>Magnoliopsida</taxon>
        <taxon>eudicotyledons</taxon>
        <taxon>Gunneridae</taxon>
        <taxon>Pentapetalae</taxon>
        <taxon>rosids</taxon>
        <taxon>fabids</taxon>
        <taxon>Malpighiales</taxon>
        <taxon>Rhizophoraceae</taxon>
        <taxon>Rhizophora</taxon>
    </lineage>
</organism>
<keyword evidence="1" id="KW-0812">Transmembrane</keyword>
<evidence type="ECO:0000313" key="2">
    <source>
        <dbReference type="EMBL" id="MBW92227.1"/>
    </source>
</evidence>
<keyword evidence="1" id="KW-1133">Transmembrane helix</keyword>
<evidence type="ECO:0000256" key="1">
    <source>
        <dbReference type="SAM" id="Phobius"/>
    </source>
</evidence>
<dbReference type="EMBL" id="GGEC01011744">
    <property type="protein sequence ID" value="MBW92227.1"/>
    <property type="molecule type" value="Transcribed_RNA"/>
</dbReference>